<evidence type="ECO:0000313" key="2">
    <source>
        <dbReference type="Proteomes" id="UP000272729"/>
    </source>
</evidence>
<reference evidence="1 2" key="1">
    <citation type="submission" date="2018-10" db="EMBL/GenBank/DDBJ databases">
        <title>Sequencing the genomes of 1000 actinobacteria strains.</title>
        <authorList>
            <person name="Klenk H.-P."/>
        </authorList>
    </citation>
    <scope>NUCLEOTIDE SEQUENCE [LARGE SCALE GENOMIC DNA]</scope>
    <source>
        <strain evidence="1 2">DSM 43911</strain>
    </source>
</reference>
<sequence length="115" mass="12819">MELVETLFAPLQVLPARAQRGVQMTSRRDHPGPALWRAAVATSREAWSVAELREESLGGSTLWRSHPPAGLRARIAEAWPHAEPTVALTAEDSDRIDAELARWYARAGRDLVWAR</sequence>
<keyword evidence="2" id="KW-1185">Reference proteome</keyword>
<proteinExistence type="predicted"/>
<dbReference type="AlphaFoldDB" id="A0A495X1G0"/>
<organism evidence="1 2">
    <name type="scientific">Saccharothrix variisporea</name>
    <dbReference type="NCBI Taxonomy" id="543527"/>
    <lineage>
        <taxon>Bacteria</taxon>
        <taxon>Bacillati</taxon>
        <taxon>Actinomycetota</taxon>
        <taxon>Actinomycetes</taxon>
        <taxon>Pseudonocardiales</taxon>
        <taxon>Pseudonocardiaceae</taxon>
        <taxon>Saccharothrix</taxon>
    </lineage>
</organism>
<dbReference type="Proteomes" id="UP000272729">
    <property type="component" value="Unassembled WGS sequence"/>
</dbReference>
<protein>
    <submittedName>
        <fullName evidence="1">Uncharacterized protein</fullName>
    </submittedName>
</protein>
<dbReference type="EMBL" id="RBXR01000001">
    <property type="protein sequence ID" value="RKT67687.1"/>
    <property type="molecule type" value="Genomic_DNA"/>
</dbReference>
<evidence type="ECO:0000313" key="1">
    <source>
        <dbReference type="EMBL" id="RKT67687.1"/>
    </source>
</evidence>
<accession>A0A495X1G0</accession>
<name>A0A495X1G0_9PSEU</name>
<gene>
    <name evidence="1" type="ORF">DFJ66_0863</name>
</gene>
<comment type="caution">
    <text evidence="1">The sequence shown here is derived from an EMBL/GenBank/DDBJ whole genome shotgun (WGS) entry which is preliminary data.</text>
</comment>